<organism evidence="1">
    <name type="scientific">hydrothermal vent metagenome</name>
    <dbReference type="NCBI Taxonomy" id="652676"/>
    <lineage>
        <taxon>unclassified sequences</taxon>
        <taxon>metagenomes</taxon>
        <taxon>ecological metagenomes</taxon>
    </lineage>
</organism>
<dbReference type="AlphaFoldDB" id="A0A3B0XV66"/>
<sequence length="139" mass="15746">MDFDLCGEVSKKKIISVSENKMNFRIRNKHLVSIRTVTVDGCLINDKRLRCDYLFEIGAPCNYVIYLELKGCDVKKALKQLESTIQACTKRHASMQKSCYVIASRVPKIGTKIQALKKKFVLKNLASLTVCTTKDEVVL</sequence>
<proteinExistence type="predicted"/>
<dbReference type="EMBL" id="UOFH01000374">
    <property type="protein sequence ID" value="VAW67177.1"/>
    <property type="molecule type" value="Genomic_DNA"/>
</dbReference>
<protein>
    <submittedName>
        <fullName evidence="1">Uncharacterized protein</fullName>
    </submittedName>
</protein>
<reference evidence="1" key="1">
    <citation type="submission" date="2018-06" db="EMBL/GenBank/DDBJ databases">
        <authorList>
            <person name="Zhirakovskaya E."/>
        </authorList>
    </citation>
    <scope>NUCLEOTIDE SEQUENCE</scope>
</reference>
<accession>A0A3B0XV66</accession>
<evidence type="ECO:0000313" key="1">
    <source>
        <dbReference type="EMBL" id="VAW67177.1"/>
    </source>
</evidence>
<name>A0A3B0XV66_9ZZZZ</name>
<gene>
    <name evidence="1" type="ORF">MNBD_GAMMA08-256</name>
</gene>